<evidence type="ECO:0000313" key="2">
    <source>
        <dbReference type="Proteomes" id="UP000190973"/>
    </source>
</evidence>
<name>A0A1S8S764_CLOBE</name>
<dbReference type="EMBL" id="LZZI01000038">
    <property type="protein sequence ID" value="OOM61300.1"/>
    <property type="molecule type" value="Genomic_DNA"/>
</dbReference>
<evidence type="ECO:0000313" key="1">
    <source>
        <dbReference type="EMBL" id="OOM61300.1"/>
    </source>
</evidence>
<sequence>MINKLVTEALKSLKVPVSFQKYSGKESTYITFFNYLEQGEQYADNEEKVTGYYIQVDVWGKNDYIELVEKVKDQMRAAGFIRTFAADLFEEDTKIYHKAMRFFIQMEWRK</sequence>
<accession>A0A1S8S764</accession>
<comment type="caution">
    <text evidence="1">The sequence shown here is derived from an EMBL/GenBank/DDBJ whole genome shotgun (WGS) entry which is preliminary data.</text>
</comment>
<gene>
    <name evidence="1" type="ORF">CLBCK_24340</name>
</gene>
<dbReference type="Proteomes" id="UP000190973">
    <property type="component" value="Unassembled WGS sequence"/>
</dbReference>
<protein>
    <submittedName>
        <fullName evidence="1">Uncharacterized protein</fullName>
    </submittedName>
</protein>
<organism evidence="1 2">
    <name type="scientific">Clostridium beijerinckii</name>
    <name type="common">Clostridium MP</name>
    <dbReference type="NCBI Taxonomy" id="1520"/>
    <lineage>
        <taxon>Bacteria</taxon>
        <taxon>Bacillati</taxon>
        <taxon>Bacillota</taxon>
        <taxon>Clostridia</taxon>
        <taxon>Eubacteriales</taxon>
        <taxon>Clostridiaceae</taxon>
        <taxon>Clostridium</taxon>
    </lineage>
</organism>
<proteinExistence type="predicted"/>
<reference evidence="1 2" key="1">
    <citation type="submission" date="2016-05" db="EMBL/GenBank/DDBJ databases">
        <title>Microbial solvent formation.</title>
        <authorList>
            <person name="Poehlein A."/>
            <person name="Montoya Solano J.D."/>
            <person name="Flitsch S."/>
            <person name="Krabben P."/>
            <person name="Duerre P."/>
            <person name="Daniel R."/>
        </authorList>
    </citation>
    <scope>NUCLEOTIDE SEQUENCE [LARGE SCALE GENOMIC DNA]</scope>
    <source>
        <strain evidence="1 2">DSM 53</strain>
    </source>
</reference>
<dbReference type="AlphaFoldDB" id="A0A1S8S764"/>
<dbReference type="RefSeq" id="WP_077838989.1">
    <property type="nucleotide sequence ID" value="NZ_JABTAE010000001.1"/>
</dbReference>